<proteinExistence type="predicted"/>
<accession>A0AB33J396</accession>
<protein>
    <recommendedName>
        <fullName evidence="1">DUF4886 domain-containing protein</fullName>
    </recommendedName>
</protein>
<organism evidence="2">
    <name type="scientific">Prevotella sp. GTC17254</name>
    <dbReference type="NCBI Taxonomy" id="3236794"/>
    <lineage>
        <taxon>Bacteria</taxon>
        <taxon>Pseudomonadati</taxon>
        <taxon>Bacteroidota</taxon>
        <taxon>Bacteroidia</taxon>
        <taxon>Bacteroidales</taxon>
        <taxon>Prevotellaceae</taxon>
        <taxon>Prevotella</taxon>
    </lineage>
</organism>
<dbReference type="InterPro" id="IPR032616">
    <property type="entry name" value="DUF4886"/>
</dbReference>
<dbReference type="InterPro" id="IPR036514">
    <property type="entry name" value="SGNH_hydro_sf"/>
</dbReference>
<sequence length="243" mass="27535">MEQFLYELCLEDKDTLIIGNAYQSGYSLKQHWDDVCSQARNIEYCKVIKGKRYIYKNCRLDSLLKDEPWDIITMQQVSQDAGDFPAFEPYLTNLISHIKATAITKDVALGFHMTWAYAQNAKHPGFKKYGNNQMKMYKAIVKTAKKVLKAHRELSFLAPSGTAIQNARTSSIGDNLNRDGFHLNYGIGRYTVACAWSELITGKSCVGKVYYPKDKGIHPSQVILAQRAAHAAVNNPYRITKIK</sequence>
<dbReference type="GO" id="GO:0016788">
    <property type="term" value="F:hydrolase activity, acting on ester bonds"/>
    <property type="evidence" value="ECO:0007669"/>
    <property type="project" value="UniProtKB-ARBA"/>
</dbReference>
<dbReference type="Gene3D" id="3.40.50.1110">
    <property type="entry name" value="SGNH hydrolase"/>
    <property type="match status" value="1"/>
</dbReference>
<gene>
    <name evidence="2" type="ORF">GTC17254_14910</name>
</gene>
<evidence type="ECO:0000313" key="2">
    <source>
        <dbReference type="EMBL" id="BFO73894.1"/>
    </source>
</evidence>
<evidence type="ECO:0000259" key="1">
    <source>
        <dbReference type="Pfam" id="PF16227"/>
    </source>
</evidence>
<name>A0AB33J396_9BACT</name>
<dbReference type="AlphaFoldDB" id="A0AB33J396"/>
<reference evidence="2" key="1">
    <citation type="submission" date="2024-07" db="EMBL/GenBank/DDBJ databases">
        <title>Complete genome sequence of Prevotella sp. YM-2024 GTC17254.</title>
        <authorList>
            <person name="Hayashi M."/>
            <person name="Muto Y."/>
            <person name="Tanaka K."/>
            <person name="Niwa H."/>
        </authorList>
    </citation>
    <scope>NUCLEOTIDE SEQUENCE</scope>
    <source>
        <strain evidence="2">GTC17254</strain>
    </source>
</reference>
<dbReference type="EMBL" id="AP035786">
    <property type="protein sequence ID" value="BFO73894.1"/>
    <property type="molecule type" value="Genomic_DNA"/>
</dbReference>
<feature type="domain" description="DUF4886" evidence="1">
    <location>
        <begin position="2"/>
        <end position="232"/>
    </location>
</feature>
<dbReference type="Pfam" id="PF16227">
    <property type="entry name" value="DUF4886"/>
    <property type="match status" value="1"/>
</dbReference>